<evidence type="ECO:0000256" key="1">
    <source>
        <dbReference type="SAM" id="MobiDB-lite"/>
    </source>
</evidence>
<dbReference type="PROSITE" id="PS51257">
    <property type="entry name" value="PROKAR_LIPOPROTEIN"/>
    <property type="match status" value="1"/>
</dbReference>
<feature type="signal peptide" evidence="2">
    <location>
        <begin position="1"/>
        <end position="23"/>
    </location>
</feature>
<feature type="region of interest" description="Disordered" evidence="1">
    <location>
        <begin position="137"/>
        <end position="161"/>
    </location>
</feature>
<accession>A0A1F6DH69</accession>
<dbReference type="AlphaFoldDB" id="A0A1F6DH69"/>
<keyword evidence="2" id="KW-0732">Signal</keyword>
<name>A0A1F6DH69_9BACT</name>
<evidence type="ECO:0000256" key="2">
    <source>
        <dbReference type="SAM" id="SignalP"/>
    </source>
</evidence>
<reference evidence="3 4" key="1">
    <citation type="journal article" date="2016" name="Nat. Commun.">
        <title>Thousands of microbial genomes shed light on interconnected biogeochemical processes in an aquifer system.</title>
        <authorList>
            <person name="Anantharaman K."/>
            <person name="Brown C.T."/>
            <person name="Hug L.A."/>
            <person name="Sharon I."/>
            <person name="Castelle C.J."/>
            <person name="Probst A.J."/>
            <person name="Thomas B.C."/>
            <person name="Singh A."/>
            <person name="Wilkins M.J."/>
            <person name="Karaoz U."/>
            <person name="Brodie E.L."/>
            <person name="Williams K.H."/>
            <person name="Hubbard S.S."/>
            <person name="Banfield J.F."/>
        </authorList>
    </citation>
    <scope>NUCLEOTIDE SEQUENCE [LARGE SCALE GENOMIC DNA]</scope>
</reference>
<feature type="chain" id="PRO_5009523850" description="DUF1190 domain-containing protein" evidence="2">
    <location>
        <begin position="24"/>
        <end position="161"/>
    </location>
</feature>
<comment type="caution">
    <text evidence="3">The sequence shown here is derived from an EMBL/GenBank/DDBJ whole genome shotgun (WGS) entry which is preliminary data.</text>
</comment>
<evidence type="ECO:0000313" key="4">
    <source>
        <dbReference type="Proteomes" id="UP000176377"/>
    </source>
</evidence>
<protein>
    <recommendedName>
        <fullName evidence="5">DUF1190 domain-containing protein</fullName>
    </recommendedName>
</protein>
<evidence type="ECO:0008006" key="5">
    <source>
        <dbReference type="Google" id="ProtNLM"/>
    </source>
</evidence>
<dbReference type="EMBL" id="MFLA01000001">
    <property type="protein sequence ID" value="OGG60763.1"/>
    <property type="molecule type" value="Genomic_DNA"/>
</dbReference>
<feature type="compositionally biased region" description="Gly residues" evidence="1">
    <location>
        <begin position="145"/>
        <end position="161"/>
    </location>
</feature>
<sequence length="161" mass="17298">MKERRSKEVKLVLLTASVASMLAACDPVPTSFDSQTGCERYNGAGNCAAPQAVLMTDANRPSYEKKDECQQDFGEEKCVEEKRGSGSVYRPFFHPYQTYFYPHATPGYAGYYGGSPTARFDASKTPAATKFAPRTNIVSPHGTISRGGFGSIGASRGGGMS</sequence>
<proteinExistence type="predicted"/>
<dbReference type="Proteomes" id="UP000176377">
    <property type="component" value="Unassembled WGS sequence"/>
</dbReference>
<organism evidence="3 4">
    <name type="scientific">Candidatus Kaiserbacteria bacterium RIFCSPHIGHO2_01_FULL_56_24</name>
    <dbReference type="NCBI Taxonomy" id="1798487"/>
    <lineage>
        <taxon>Bacteria</taxon>
        <taxon>Candidatus Kaiseribacteriota</taxon>
    </lineage>
</organism>
<evidence type="ECO:0000313" key="3">
    <source>
        <dbReference type="EMBL" id="OGG60763.1"/>
    </source>
</evidence>
<gene>
    <name evidence="3" type="ORF">A2765_01455</name>
</gene>